<dbReference type="EMBL" id="CAGS01000288">
    <property type="protein sequence ID" value="CCF84558.1"/>
    <property type="molecule type" value="Genomic_DNA"/>
</dbReference>
<keyword evidence="2" id="KW-1185">Reference proteome</keyword>
<dbReference type="OrthoDB" id="164239at2"/>
<organism evidence="1 2">
    <name type="scientific">Nitrolancea hollandica Lb</name>
    <dbReference type="NCBI Taxonomy" id="1129897"/>
    <lineage>
        <taxon>Bacteria</taxon>
        <taxon>Pseudomonadati</taxon>
        <taxon>Thermomicrobiota</taxon>
        <taxon>Thermomicrobia</taxon>
        <taxon>Sphaerobacterales</taxon>
        <taxon>Sphaerobacterineae</taxon>
        <taxon>Sphaerobacteraceae</taxon>
        <taxon>Nitrolancea</taxon>
    </lineage>
</organism>
<reference evidence="1 2" key="1">
    <citation type="journal article" date="2012" name="ISME J.">
        <title>Nitrification expanded: discovery, physiology and genomics of a nitrite-oxidizing bacterium from the phylum Chloroflexi.</title>
        <authorList>
            <person name="Sorokin D.Y."/>
            <person name="Lucker S."/>
            <person name="Vejmelkova D."/>
            <person name="Kostrikina N.A."/>
            <person name="Kleerebezem R."/>
            <person name="Rijpstra W.I."/>
            <person name="Damste J.S."/>
            <person name="Le Paslier D."/>
            <person name="Muyzer G."/>
            <person name="Wagner M."/>
            <person name="van Loosdrecht M.C."/>
            <person name="Daims H."/>
        </authorList>
    </citation>
    <scope>NUCLEOTIDE SEQUENCE [LARGE SCALE GENOMIC DNA]</scope>
    <source>
        <strain evidence="2">none</strain>
    </source>
</reference>
<sequence>MTESTEANTDAAERRAALNAEMERTAFLKKAVSRKPADEALEDAIAFFKARGYRAGRTGRPRQMYIMGGRDGILPRVTAEIMAQPNVGKGKATMLTISGFGEELGKHLQDYVDHLRSQRRES</sequence>
<dbReference type="AlphaFoldDB" id="I4EIP6"/>
<evidence type="ECO:0000313" key="2">
    <source>
        <dbReference type="Proteomes" id="UP000004221"/>
    </source>
</evidence>
<proteinExistence type="predicted"/>
<name>I4EIP6_9BACT</name>
<gene>
    <name evidence="1" type="ORF">NITHO_3580014</name>
</gene>
<accession>I4EIP6</accession>
<dbReference type="Proteomes" id="UP000004221">
    <property type="component" value="Unassembled WGS sequence"/>
</dbReference>
<comment type="caution">
    <text evidence="1">The sequence shown here is derived from an EMBL/GenBank/DDBJ whole genome shotgun (WGS) entry which is preliminary data.</text>
</comment>
<evidence type="ECO:0000313" key="1">
    <source>
        <dbReference type="EMBL" id="CCF84558.1"/>
    </source>
</evidence>
<protein>
    <submittedName>
        <fullName evidence="1">Uncharacterized protein</fullName>
    </submittedName>
</protein>
<dbReference type="RefSeq" id="WP_008478798.1">
    <property type="nucleotide sequence ID" value="NZ_CAGS01000288.1"/>
</dbReference>